<dbReference type="Proteomes" id="UP000639775">
    <property type="component" value="Unassembled WGS sequence"/>
</dbReference>
<evidence type="ECO:0000256" key="2">
    <source>
        <dbReference type="ARBA" id="ARBA00022679"/>
    </source>
</evidence>
<evidence type="ECO:0000256" key="1">
    <source>
        <dbReference type="ARBA" id="ARBA00009670"/>
    </source>
</evidence>
<organism evidence="6 7">
    <name type="scientific">Roseovarius gahaiensis</name>
    <dbReference type="NCBI Taxonomy" id="2716691"/>
    <lineage>
        <taxon>Bacteria</taxon>
        <taxon>Pseudomonadati</taxon>
        <taxon>Pseudomonadota</taxon>
        <taxon>Alphaproteobacteria</taxon>
        <taxon>Rhodobacterales</taxon>
        <taxon>Roseobacteraceae</taxon>
        <taxon>Roseovarius</taxon>
    </lineage>
</organism>
<name>A0A967BB10_9RHOB</name>
<evidence type="ECO:0000313" key="6">
    <source>
        <dbReference type="EMBL" id="NHQ74655.1"/>
    </source>
</evidence>
<protein>
    <submittedName>
        <fullName evidence="6">AarF/ABC1/UbiB kinase family protein</fullName>
    </submittedName>
</protein>
<dbReference type="InterPro" id="IPR034646">
    <property type="entry name" value="ADCK3_dom"/>
</dbReference>
<dbReference type="RefSeq" id="WP_167196279.1">
    <property type="nucleotide sequence ID" value="NZ_JAAORB010000015.1"/>
</dbReference>
<proteinExistence type="inferred from homology"/>
<dbReference type="PANTHER" id="PTHR43851">
    <property type="match status" value="1"/>
</dbReference>
<accession>A0A967BB10</accession>
<dbReference type="EMBL" id="JAAORB010000015">
    <property type="protein sequence ID" value="NHQ74655.1"/>
    <property type="molecule type" value="Genomic_DNA"/>
</dbReference>
<keyword evidence="6" id="KW-0418">Kinase</keyword>
<evidence type="ECO:0000313" key="7">
    <source>
        <dbReference type="Proteomes" id="UP000639775"/>
    </source>
</evidence>
<dbReference type="AlphaFoldDB" id="A0A967BB10"/>
<dbReference type="GO" id="GO:0006744">
    <property type="term" value="P:ubiquinone biosynthetic process"/>
    <property type="evidence" value="ECO:0007669"/>
    <property type="project" value="TreeGrafter"/>
</dbReference>
<dbReference type="PANTHER" id="PTHR43851:SF3">
    <property type="entry name" value="COENZYME Q8"/>
    <property type="match status" value="1"/>
</dbReference>
<comment type="similarity">
    <text evidence="1">Belongs to the protein kinase superfamily. ADCK protein kinase family.</text>
</comment>
<gene>
    <name evidence="6" type="ORF">HAT86_09285</name>
</gene>
<comment type="caution">
    <text evidence="6">The sequence shown here is derived from an EMBL/GenBank/DDBJ whole genome shotgun (WGS) entry which is preliminary data.</text>
</comment>
<dbReference type="SUPFAM" id="SSF56112">
    <property type="entry name" value="Protein kinase-like (PK-like)"/>
    <property type="match status" value="1"/>
</dbReference>
<evidence type="ECO:0000256" key="4">
    <source>
        <dbReference type="ARBA" id="ARBA00022840"/>
    </source>
</evidence>
<dbReference type="GO" id="GO:0016301">
    <property type="term" value="F:kinase activity"/>
    <property type="evidence" value="ECO:0007669"/>
    <property type="project" value="UniProtKB-KW"/>
</dbReference>
<sequence>MSDHRSTPRALAVPGTRIARLARFGSMASGMAGSMALNGARQWAGGDRPRWRDLLLTPANAARMADELARMRGAAMKVGQLISMDAGEVLPPELADVFARLRAEAHFMPPKQLKPLLIREWGTDWQKRFRKFDVRPIAAASIGQVHRAETRDGRSLAVKIQYPGVRRSIDSDVANVASIIKLSGLIPKGLDMTPLLDEARAQLHEEADYAREGRYLSRFATLLADSPEFLVPDRHPDLTTENILAMTYAPGDPLESLANSPQDLRDRVATQLFKLFLRELLEFHLMQTDPNFANYRYDPATARVVLLDFGATREFGPASIQMFRAMLVAGVKGDRLTLYQAACDLGYLDTAMPAARLETLLDMLMLATSPMRQSGPFDFALSDLAGQLHQAGLELGMDNTHWTVPEIDALFVQRKVAGLYLLARRIGARVPLADLIAPYLSD</sequence>
<keyword evidence="4" id="KW-0067">ATP-binding</keyword>
<dbReference type="Pfam" id="PF03109">
    <property type="entry name" value="ABC1"/>
    <property type="match status" value="1"/>
</dbReference>
<dbReference type="GO" id="GO:0005524">
    <property type="term" value="F:ATP binding"/>
    <property type="evidence" value="ECO:0007669"/>
    <property type="project" value="UniProtKB-KW"/>
</dbReference>
<keyword evidence="3" id="KW-0547">Nucleotide-binding</keyword>
<keyword evidence="7" id="KW-1185">Reference proteome</keyword>
<evidence type="ECO:0000256" key="3">
    <source>
        <dbReference type="ARBA" id="ARBA00022741"/>
    </source>
</evidence>
<dbReference type="CDD" id="cd13970">
    <property type="entry name" value="ABC1_ADCK3"/>
    <property type="match status" value="1"/>
</dbReference>
<keyword evidence="2" id="KW-0808">Transferase</keyword>
<dbReference type="InterPro" id="IPR004147">
    <property type="entry name" value="ABC1_dom"/>
</dbReference>
<reference evidence="6" key="1">
    <citation type="submission" date="2020-03" db="EMBL/GenBank/DDBJ databases">
        <title>Roseovarius gahaiensis sp. nov., isolated from Gahai Saline Lake, China.</title>
        <authorList>
            <person name="Sun X."/>
        </authorList>
    </citation>
    <scope>NUCLEOTIDE SEQUENCE</scope>
    <source>
        <strain evidence="6">GH877</strain>
    </source>
</reference>
<dbReference type="InterPro" id="IPR011009">
    <property type="entry name" value="Kinase-like_dom_sf"/>
</dbReference>
<evidence type="ECO:0000259" key="5">
    <source>
        <dbReference type="Pfam" id="PF03109"/>
    </source>
</evidence>
<dbReference type="InterPro" id="IPR051409">
    <property type="entry name" value="Atypical_kinase_ADCK"/>
</dbReference>
<feature type="domain" description="ABC1 atypical kinase-like" evidence="5">
    <location>
        <begin position="101"/>
        <end position="340"/>
    </location>
</feature>